<keyword evidence="3" id="KW-1185">Reference proteome</keyword>
<dbReference type="SUPFAM" id="SSF46689">
    <property type="entry name" value="Homeodomain-like"/>
    <property type="match status" value="1"/>
</dbReference>
<dbReference type="Gene3D" id="1.10.10.10">
    <property type="entry name" value="Winged helix-like DNA-binding domain superfamily/Winged helix DNA-binding domain"/>
    <property type="match status" value="1"/>
</dbReference>
<dbReference type="InterPro" id="IPR000281">
    <property type="entry name" value="HTH_RpiR"/>
</dbReference>
<dbReference type="InterPro" id="IPR009057">
    <property type="entry name" value="Homeodomain-like_sf"/>
</dbReference>
<dbReference type="InterPro" id="IPR047640">
    <property type="entry name" value="RpiR-like"/>
</dbReference>
<dbReference type="GO" id="GO:0016787">
    <property type="term" value="F:hydrolase activity"/>
    <property type="evidence" value="ECO:0007669"/>
    <property type="project" value="UniProtKB-KW"/>
</dbReference>
<reference evidence="2 3" key="1">
    <citation type="submission" date="2023-02" db="EMBL/GenBank/DDBJ databases">
        <authorList>
            <person name="Mo P."/>
        </authorList>
    </citation>
    <scope>NUCLEOTIDE SEQUENCE [LARGE SCALE GENOMIC DNA]</scope>
    <source>
        <strain evidence="2 3">HUAS 3</strain>
    </source>
</reference>
<accession>A0ABY7ZXM2</accession>
<gene>
    <name evidence="2" type="ORF">PVK37_15810</name>
</gene>
<sequence length="558" mass="59855">MKVSSQAQDESCFRVGGRIILRAVLISQVPQPGRRSGAIDRIHAYLPNLSPAERRVGEAIISGPSDAIGMSIVEFAAKCGVAQATLTRFAQHVGFEGYPALRLSLANDRALDAPGRSHGPAEQDIQAAAQFVADDYLPMLGAAIRHAAAVEVWTEPDTEVGAELLAAELKGLGVRASWSNKPRHWDVAASALPPDSVVLLFGDDGQLGTDAGRALATARARGASIGLISRTRSSGVPKSGEYVLTLPQGSTPELASIIAAHSVTQVVRDVSHFVADGPASPWVPWPFLRDVHIPFPGHDPIPATLLTQPPDTPSSSLVVLFGGHRAPRTQALPPGVPENREMPSLTTALINRGHHVLVVENPGHGGRKREWEDAARLVGDSLGGKGEDVLETAWTQAPSIIDAVLDLPEGIDPDRIAVVGQSWGGLQAMLTTSGDERVRCVVALMPICFPTRIREYGKYRGKPRVEKASLTAERGRHLATRPLLLVSGQLDHVAPSEDVRRLEEWLRPLYDETGRGQELLHVQLAKVGHTFSADATRRMLDWVDTHLPPTGAAKGGRR</sequence>
<evidence type="ECO:0000313" key="3">
    <source>
        <dbReference type="Proteomes" id="UP001219605"/>
    </source>
</evidence>
<dbReference type="Gene3D" id="3.40.50.1820">
    <property type="entry name" value="alpha/beta hydrolase"/>
    <property type="match status" value="1"/>
</dbReference>
<dbReference type="PROSITE" id="PS51071">
    <property type="entry name" value="HTH_RPIR"/>
    <property type="match status" value="1"/>
</dbReference>
<dbReference type="Pfam" id="PF01418">
    <property type="entry name" value="HTH_6"/>
    <property type="match status" value="1"/>
</dbReference>
<organism evidence="2 3">
    <name type="scientific">Micromonospora cathayae</name>
    <dbReference type="NCBI Taxonomy" id="3028804"/>
    <lineage>
        <taxon>Bacteria</taxon>
        <taxon>Bacillati</taxon>
        <taxon>Actinomycetota</taxon>
        <taxon>Actinomycetes</taxon>
        <taxon>Micromonosporales</taxon>
        <taxon>Micromonosporaceae</taxon>
        <taxon>Micromonospora</taxon>
    </lineage>
</organism>
<evidence type="ECO:0000313" key="2">
    <source>
        <dbReference type="EMBL" id="WDZ87760.1"/>
    </source>
</evidence>
<keyword evidence="2" id="KW-0378">Hydrolase</keyword>
<name>A0ABY7ZXM2_9ACTN</name>
<feature type="domain" description="HTH rpiR-type" evidence="1">
    <location>
        <begin position="36"/>
        <end position="112"/>
    </location>
</feature>
<dbReference type="RefSeq" id="WP_275034770.1">
    <property type="nucleotide sequence ID" value="NZ_CP118615.1"/>
</dbReference>
<dbReference type="PANTHER" id="PTHR30514:SF1">
    <property type="entry name" value="HTH-TYPE TRANSCRIPTIONAL REGULATOR HEXR-RELATED"/>
    <property type="match status" value="1"/>
</dbReference>
<dbReference type="EMBL" id="CP118615">
    <property type="protein sequence ID" value="WDZ87760.1"/>
    <property type="molecule type" value="Genomic_DNA"/>
</dbReference>
<dbReference type="InterPro" id="IPR000073">
    <property type="entry name" value="AB_hydrolase_1"/>
</dbReference>
<proteinExistence type="predicted"/>
<dbReference type="Pfam" id="PF12697">
    <property type="entry name" value="Abhydrolase_6"/>
    <property type="match status" value="1"/>
</dbReference>
<dbReference type="Proteomes" id="UP001219605">
    <property type="component" value="Chromosome"/>
</dbReference>
<dbReference type="InterPro" id="IPR036388">
    <property type="entry name" value="WH-like_DNA-bd_sf"/>
</dbReference>
<dbReference type="PANTHER" id="PTHR30514">
    <property type="entry name" value="GLUCOKINASE"/>
    <property type="match status" value="1"/>
</dbReference>
<dbReference type="SUPFAM" id="SSF53474">
    <property type="entry name" value="alpha/beta-Hydrolases"/>
    <property type="match status" value="1"/>
</dbReference>
<protein>
    <submittedName>
        <fullName evidence="2">Alpha/beta fold hydrolase</fullName>
    </submittedName>
</protein>
<evidence type="ECO:0000259" key="1">
    <source>
        <dbReference type="PROSITE" id="PS51071"/>
    </source>
</evidence>
<dbReference type="InterPro" id="IPR029058">
    <property type="entry name" value="AB_hydrolase_fold"/>
</dbReference>